<dbReference type="Pfam" id="PF08241">
    <property type="entry name" value="Methyltransf_11"/>
    <property type="match status" value="1"/>
</dbReference>
<dbReference type="PANTHER" id="PTHR44942">
    <property type="entry name" value="METHYLTRANSF_11 DOMAIN-CONTAINING PROTEIN"/>
    <property type="match status" value="1"/>
</dbReference>
<name>A0A9E3H4N3_9NOST</name>
<evidence type="ECO:0000313" key="5">
    <source>
        <dbReference type="EMBL" id="MBW4430673.1"/>
    </source>
</evidence>
<keyword evidence="3" id="KW-0808">Transferase</keyword>
<dbReference type="Gene3D" id="3.40.50.150">
    <property type="entry name" value="Vaccinia Virus protein VP39"/>
    <property type="match status" value="1"/>
</dbReference>
<feature type="domain" description="Methyltransferase type 11" evidence="4">
    <location>
        <begin position="43"/>
        <end position="130"/>
    </location>
</feature>
<dbReference type="GO" id="GO:0032259">
    <property type="term" value="P:methylation"/>
    <property type="evidence" value="ECO:0007669"/>
    <property type="project" value="UniProtKB-KW"/>
</dbReference>
<dbReference type="InterPro" id="IPR051052">
    <property type="entry name" value="Diverse_substrate_MTase"/>
</dbReference>
<dbReference type="Proteomes" id="UP000813215">
    <property type="component" value="Unassembled WGS sequence"/>
</dbReference>
<dbReference type="SUPFAM" id="SSF53335">
    <property type="entry name" value="S-adenosyl-L-methionine-dependent methyltransferases"/>
    <property type="match status" value="1"/>
</dbReference>
<sequence length="248" mass="27687">MNPLTRFSDRAEDYVKYRGTYAPSAIDTILAGLAPPQQLILADIGAGPGIASQLFAQRGVRVLAIEPNAAMRKAAIPHPLIEFRDATAESTNLPDASVDVVTCCSAFQWFNHEVSLWEFRRILKASGRLAVLANDRLKNDEFTGEYVRLLRASSENPPPEACFLSVEPLINSPHFLNIRRYTFDHRQEVDLTGLIGNAMSYSTVPRQGLAHQQLISSLQDLYERHCNEHGMVSLVYRTIVHLAEPTDE</sequence>
<evidence type="ECO:0000256" key="3">
    <source>
        <dbReference type="ARBA" id="ARBA00022679"/>
    </source>
</evidence>
<evidence type="ECO:0000256" key="2">
    <source>
        <dbReference type="ARBA" id="ARBA00022603"/>
    </source>
</evidence>
<evidence type="ECO:0000256" key="1">
    <source>
        <dbReference type="ARBA" id="ARBA00008361"/>
    </source>
</evidence>
<gene>
    <name evidence="5" type="ORF">KME28_02655</name>
</gene>
<proteinExistence type="inferred from homology"/>
<dbReference type="CDD" id="cd02440">
    <property type="entry name" value="AdoMet_MTases"/>
    <property type="match status" value="1"/>
</dbReference>
<reference evidence="5" key="1">
    <citation type="submission" date="2021-05" db="EMBL/GenBank/DDBJ databases">
        <authorList>
            <person name="Pietrasiak N."/>
            <person name="Ward R."/>
            <person name="Stajich J.E."/>
            <person name="Kurbessoian T."/>
        </authorList>
    </citation>
    <scope>NUCLEOTIDE SEQUENCE</scope>
    <source>
        <strain evidence="5">HA4357-MV3</strain>
    </source>
</reference>
<reference evidence="5" key="2">
    <citation type="journal article" date="2022" name="Microbiol. Resour. Announc.">
        <title>Metagenome Sequencing to Explore Phylogenomics of Terrestrial Cyanobacteria.</title>
        <authorList>
            <person name="Ward R.D."/>
            <person name="Stajich J.E."/>
            <person name="Johansen J.R."/>
            <person name="Huntemann M."/>
            <person name="Clum A."/>
            <person name="Foster B."/>
            <person name="Foster B."/>
            <person name="Roux S."/>
            <person name="Palaniappan K."/>
            <person name="Varghese N."/>
            <person name="Mukherjee S."/>
            <person name="Reddy T.B.K."/>
            <person name="Daum C."/>
            <person name="Copeland A."/>
            <person name="Chen I.A."/>
            <person name="Ivanova N.N."/>
            <person name="Kyrpides N.C."/>
            <person name="Shapiro N."/>
            <person name="Eloe-Fadrosh E.A."/>
            <person name="Pietrasiak N."/>
        </authorList>
    </citation>
    <scope>NUCLEOTIDE SEQUENCE</scope>
    <source>
        <strain evidence="5">HA4357-MV3</strain>
    </source>
</reference>
<comment type="similarity">
    <text evidence="1">Belongs to the methyltransferase superfamily.</text>
</comment>
<accession>A0A9E3H4N3</accession>
<evidence type="ECO:0000313" key="6">
    <source>
        <dbReference type="Proteomes" id="UP000813215"/>
    </source>
</evidence>
<evidence type="ECO:0000259" key="4">
    <source>
        <dbReference type="Pfam" id="PF08241"/>
    </source>
</evidence>
<dbReference type="EMBL" id="JAHHHW010000023">
    <property type="protein sequence ID" value="MBW4430673.1"/>
    <property type="molecule type" value="Genomic_DNA"/>
</dbReference>
<comment type="caution">
    <text evidence="5">The sequence shown here is derived from an EMBL/GenBank/DDBJ whole genome shotgun (WGS) entry which is preliminary data.</text>
</comment>
<dbReference type="InterPro" id="IPR013216">
    <property type="entry name" value="Methyltransf_11"/>
</dbReference>
<dbReference type="GO" id="GO:0008757">
    <property type="term" value="F:S-adenosylmethionine-dependent methyltransferase activity"/>
    <property type="evidence" value="ECO:0007669"/>
    <property type="project" value="InterPro"/>
</dbReference>
<protein>
    <submittedName>
        <fullName evidence="5">Class I SAM-dependent methyltransferase</fullName>
    </submittedName>
</protein>
<keyword evidence="2 5" id="KW-0489">Methyltransferase</keyword>
<dbReference type="PANTHER" id="PTHR44942:SF4">
    <property type="entry name" value="METHYLTRANSFERASE TYPE 11 DOMAIN-CONTAINING PROTEIN"/>
    <property type="match status" value="1"/>
</dbReference>
<organism evidence="5 6">
    <name type="scientific">Pelatocladus maniniholoensis HA4357-MV3</name>
    <dbReference type="NCBI Taxonomy" id="1117104"/>
    <lineage>
        <taxon>Bacteria</taxon>
        <taxon>Bacillati</taxon>
        <taxon>Cyanobacteriota</taxon>
        <taxon>Cyanophyceae</taxon>
        <taxon>Nostocales</taxon>
        <taxon>Nostocaceae</taxon>
        <taxon>Pelatocladus</taxon>
    </lineage>
</organism>
<dbReference type="AlphaFoldDB" id="A0A9E3H4N3"/>
<dbReference type="InterPro" id="IPR029063">
    <property type="entry name" value="SAM-dependent_MTases_sf"/>
</dbReference>